<keyword evidence="2" id="KW-1185">Reference proteome</keyword>
<proteinExistence type="predicted"/>
<protein>
    <submittedName>
        <fullName evidence="1">Uncharacterized protein</fullName>
    </submittedName>
</protein>
<name>A0A7W8IK15_9BACT</name>
<evidence type="ECO:0000313" key="2">
    <source>
        <dbReference type="Proteomes" id="UP000568106"/>
    </source>
</evidence>
<comment type="caution">
    <text evidence="1">The sequence shown here is derived from an EMBL/GenBank/DDBJ whole genome shotgun (WGS) entry which is preliminary data.</text>
</comment>
<gene>
    <name evidence="1" type="ORF">HDF09_003271</name>
</gene>
<dbReference type="EMBL" id="JACHDY010000005">
    <property type="protein sequence ID" value="MBB5318572.1"/>
    <property type="molecule type" value="Genomic_DNA"/>
</dbReference>
<reference evidence="1" key="1">
    <citation type="submission" date="2020-08" db="EMBL/GenBank/DDBJ databases">
        <title>Genomic Encyclopedia of Type Strains, Phase IV (KMG-V): Genome sequencing to study the core and pangenomes of soil and plant-associated prokaryotes.</title>
        <authorList>
            <person name="Whitman W."/>
        </authorList>
    </citation>
    <scope>NUCLEOTIDE SEQUENCE [LARGE SCALE GENOMIC DNA]</scope>
    <source>
        <strain evidence="1">M8UP27</strain>
    </source>
</reference>
<organism evidence="1 2">
    <name type="scientific">Tunturiibacter empetritectus</name>
    <dbReference type="NCBI Taxonomy" id="3069691"/>
    <lineage>
        <taxon>Bacteria</taxon>
        <taxon>Pseudomonadati</taxon>
        <taxon>Acidobacteriota</taxon>
        <taxon>Terriglobia</taxon>
        <taxon>Terriglobales</taxon>
        <taxon>Acidobacteriaceae</taxon>
        <taxon>Tunturiibacter</taxon>
    </lineage>
</organism>
<evidence type="ECO:0000313" key="1">
    <source>
        <dbReference type="EMBL" id="MBB5318572.1"/>
    </source>
</evidence>
<dbReference type="AlphaFoldDB" id="A0A7W8IK15"/>
<sequence length="154" mass="15866">MNVPSAFKLSALGATGFLVLLTFSNSVIPKVQAHEIEGCSVASLSGAYGLVLKGEVLGLGPIVAVGAATFDGRGHFVADQTANVNGNVFQEQLTGSYTVNRNCTGIADVVGAGPHSFVIVAGGKEVDLMANNSAEVLTIHFTKVEAGKNDHHED</sequence>
<accession>A0A7W8IK15</accession>
<dbReference type="Proteomes" id="UP000568106">
    <property type="component" value="Unassembled WGS sequence"/>
</dbReference>